<organism evidence="1 2">
    <name type="scientific">Rhizoctonia solani 123E</name>
    <dbReference type="NCBI Taxonomy" id="1423351"/>
    <lineage>
        <taxon>Eukaryota</taxon>
        <taxon>Fungi</taxon>
        <taxon>Dikarya</taxon>
        <taxon>Basidiomycota</taxon>
        <taxon>Agaricomycotina</taxon>
        <taxon>Agaricomycetes</taxon>
        <taxon>Cantharellales</taxon>
        <taxon>Ceratobasidiaceae</taxon>
        <taxon>Rhizoctonia</taxon>
    </lineage>
</organism>
<accession>A0A074RCS6</accession>
<dbReference type="HOGENOM" id="CLU_032504_1_0_1"/>
<evidence type="ECO:0000313" key="1">
    <source>
        <dbReference type="EMBL" id="KEP44971.1"/>
    </source>
</evidence>
<dbReference type="Proteomes" id="UP000027456">
    <property type="component" value="Unassembled WGS sequence"/>
</dbReference>
<comment type="caution">
    <text evidence="1">The sequence shown here is derived from an EMBL/GenBank/DDBJ whole genome shotgun (WGS) entry which is preliminary data.</text>
</comment>
<keyword evidence="2" id="KW-1185">Reference proteome</keyword>
<dbReference type="OrthoDB" id="3143835at2759"/>
<gene>
    <name evidence="1" type="ORF">V565_338080</name>
</gene>
<evidence type="ECO:0000313" key="2">
    <source>
        <dbReference type="Proteomes" id="UP000027456"/>
    </source>
</evidence>
<name>A0A074RCS6_9AGAM</name>
<dbReference type="AlphaFoldDB" id="A0A074RCS6"/>
<reference evidence="1 2" key="1">
    <citation type="submission" date="2013-12" db="EMBL/GenBank/DDBJ databases">
        <authorList>
            <person name="Cubeta M."/>
            <person name="Pakala S."/>
            <person name="Fedorova N."/>
            <person name="Thomas E."/>
            <person name="Dean R."/>
            <person name="Jabaji S."/>
            <person name="Neate S."/>
            <person name="Toda T."/>
            <person name="Tavantzis S."/>
            <person name="Vilgalys R."/>
            <person name="Bharathan N."/>
            <person name="Pakala S."/>
            <person name="Losada L.S."/>
            <person name="Zafar N."/>
            <person name="Nierman W."/>
        </authorList>
    </citation>
    <scope>NUCLEOTIDE SEQUENCE [LARGE SCALE GENOMIC DNA]</scope>
    <source>
        <strain evidence="1 2">123E</strain>
    </source>
</reference>
<sequence>MTDRSRAHPIWGRPLAEYTLSYDLSASYKRKAITRKVEAEAVDAIKRISNLTGAVDYATQDGEKVNIQTLELILQLTLSPRTFHHFAHPPLVSGCIKLLSTVKAEGRSSPFSYEFGYLSFKILTVAIGACILRCSNNLDNTTSRMFLEHNTGPLLIFSDSVHSLDWVEGIGSQREPGPVVLQSDVHAILSLLWDDRELFVTAFAATYTPGPSGILFLLWQHLHFERVFDSQPPSRLAAPFCEILWRYMLVFTRDQGDTLILLQKHLQTTGATDVWLWVNEMW</sequence>
<dbReference type="EMBL" id="AZST01002449">
    <property type="protein sequence ID" value="KEP44971.1"/>
    <property type="molecule type" value="Genomic_DNA"/>
</dbReference>
<proteinExistence type="predicted"/>
<protein>
    <submittedName>
        <fullName evidence="1">Uncharacterized protein</fullName>
    </submittedName>
</protein>